<organism evidence="2 3">
    <name type="scientific">Pleurostoma richardsiae</name>
    <dbReference type="NCBI Taxonomy" id="41990"/>
    <lineage>
        <taxon>Eukaryota</taxon>
        <taxon>Fungi</taxon>
        <taxon>Dikarya</taxon>
        <taxon>Ascomycota</taxon>
        <taxon>Pezizomycotina</taxon>
        <taxon>Sordariomycetes</taxon>
        <taxon>Sordariomycetidae</taxon>
        <taxon>Calosphaeriales</taxon>
        <taxon>Pleurostomataceae</taxon>
        <taxon>Pleurostoma</taxon>
    </lineage>
</organism>
<name>A0AA38VSY9_9PEZI</name>
<evidence type="ECO:0000313" key="2">
    <source>
        <dbReference type="EMBL" id="KAJ9144209.1"/>
    </source>
</evidence>
<dbReference type="EMBL" id="JANBVO010000017">
    <property type="protein sequence ID" value="KAJ9144209.1"/>
    <property type="molecule type" value="Genomic_DNA"/>
</dbReference>
<dbReference type="Proteomes" id="UP001174694">
    <property type="component" value="Unassembled WGS sequence"/>
</dbReference>
<keyword evidence="1" id="KW-0732">Signal</keyword>
<proteinExistence type="predicted"/>
<reference evidence="2" key="1">
    <citation type="submission" date="2022-07" db="EMBL/GenBank/DDBJ databases">
        <title>Fungi with potential for degradation of polypropylene.</title>
        <authorList>
            <person name="Gostincar C."/>
        </authorList>
    </citation>
    <scope>NUCLEOTIDE SEQUENCE</scope>
    <source>
        <strain evidence="2">EXF-13308</strain>
    </source>
</reference>
<gene>
    <name evidence="2" type="ORF">NKR23_g6116</name>
</gene>
<evidence type="ECO:0000256" key="1">
    <source>
        <dbReference type="SAM" id="SignalP"/>
    </source>
</evidence>
<feature type="chain" id="PRO_5041388781" evidence="1">
    <location>
        <begin position="18"/>
        <end position="107"/>
    </location>
</feature>
<keyword evidence="3" id="KW-1185">Reference proteome</keyword>
<evidence type="ECO:0000313" key="3">
    <source>
        <dbReference type="Proteomes" id="UP001174694"/>
    </source>
</evidence>
<comment type="caution">
    <text evidence="2">The sequence shown here is derived from an EMBL/GenBank/DDBJ whole genome shotgun (WGS) entry which is preliminary data.</text>
</comment>
<feature type="signal peptide" evidence="1">
    <location>
        <begin position="1"/>
        <end position="17"/>
    </location>
</feature>
<protein>
    <submittedName>
        <fullName evidence="2">Uncharacterized protein</fullName>
    </submittedName>
</protein>
<accession>A0AA38VSY9</accession>
<dbReference type="AlphaFoldDB" id="A0AA38VSY9"/>
<sequence length="107" mass="11018">MKTVAFILGLFAAAASAAPNAGQAILQFEIDPDTFTSDTPIAVPGTITVDQSLIAATIATVSGVADPDDVQCQAFNGNTKVAEPFTLEHFTTFNGGAKVLITTITCQ</sequence>